<comment type="caution">
    <text evidence="1">The sequence shown here is derived from an EMBL/GenBank/DDBJ whole genome shotgun (WGS) entry which is preliminary data.</text>
</comment>
<dbReference type="Proteomes" id="UP000830395">
    <property type="component" value="Chromosome 4"/>
</dbReference>
<accession>A0ACC5YAQ2</accession>
<sequence>MLLSQKMRSLAAAAFFSCIAITLANQRESVCCKEVSTSKITGHITGFMVHQAKPPCVKAVIFFTPEGAVCSHWKESWVVEKVLELRKLQAKE</sequence>
<name>A0ACC5YAQ2_9TELE</name>
<keyword evidence="2" id="KW-1185">Reference proteome</keyword>
<dbReference type="EMBL" id="CM040978">
    <property type="protein sequence ID" value="MCJ8732061.1"/>
    <property type="molecule type" value="Genomic_DNA"/>
</dbReference>
<gene>
    <name evidence="1" type="ORF">PDJAM_G00206630</name>
</gene>
<evidence type="ECO:0000313" key="2">
    <source>
        <dbReference type="Proteomes" id="UP000830395"/>
    </source>
</evidence>
<organism evidence="1 2">
    <name type="scientific">Pangasius djambal</name>
    <dbReference type="NCBI Taxonomy" id="1691987"/>
    <lineage>
        <taxon>Eukaryota</taxon>
        <taxon>Metazoa</taxon>
        <taxon>Chordata</taxon>
        <taxon>Craniata</taxon>
        <taxon>Vertebrata</taxon>
        <taxon>Euteleostomi</taxon>
        <taxon>Actinopterygii</taxon>
        <taxon>Neopterygii</taxon>
        <taxon>Teleostei</taxon>
        <taxon>Ostariophysi</taxon>
        <taxon>Siluriformes</taxon>
        <taxon>Pangasiidae</taxon>
        <taxon>Pangasius</taxon>
    </lineage>
</organism>
<reference evidence="1" key="1">
    <citation type="submission" date="2020-02" db="EMBL/GenBank/DDBJ databases">
        <title>Genome sequencing of the panga catfish, Pangasius djambal.</title>
        <authorList>
            <person name="Wen M."/>
            <person name="Zahm M."/>
            <person name="Roques C."/>
            <person name="Cabau C."/>
            <person name="Klopp C."/>
            <person name="Donnadieu C."/>
            <person name="Jouanno E."/>
            <person name="Avarre J.-C."/>
            <person name="Campet M."/>
            <person name="Ha T."/>
            <person name="Dugue R."/>
            <person name="Lampietro C."/>
            <person name="Louis A."/>
            <person name="Herpin A."/>
            <person name="Echchiki A."/>
            <person name="Berthelot C."/>
            <person name="Parey E."/>
            <person name="Roest-Crollius H."/>
            <person name="Braasch I."/>
            <person name="Postlethwait J.H."/>
            <person name="Bobe J."/>
            <person name="Montfort J."/>
            <person name="Bouchez O."/>
            <person name="Begum T."/>
            <person name="Schartl M."/>
            <person name="Gustiano R."/>
            <person name="Guiguen Y."/>
        </authorList>
    </citation>
    <scope>NUCLEOTIDE SEQUENCE</scope>
    <source>
        <strain evidence="1">Pdj_M5554</strain>
    </source>
</reference>
<protein>
    <submittedName>
        <fullName evidence="1">Uncharacterized protein</fullName>
    </submittedName>
</protein>
<evidence type="ECO:0000313" key="1">
    <source>
        <dbReference type="EMBL" id="MCJ8732061.1"/>
    </source>
</evidence>
<proteinExistence type="predicted"/>